<dbReference type="EMBL" id="DVFU01000068">
    <property type="protein sequence ID" value="HIQ64799.1"/>
    <property type="molecule type" value="Genomic_DNA"/>
</dbReference>
<evidence type="ECO:0000313" key="2">
    <source>
        <dbReference type="Proteomes" id="UP000886725"/>
    </source>
</evidence>
<evidence type="ECO:0000313" key="1">
    <source>
        <dbReference type="EMBL" id="HIQ64799.1"/>
    </source>
</evidence>
<organism evidence="1 2">
    <name type="scientific">Candidatus Faecenecus gallistercoris</name>
    <dbReference type="NCBI Taxonomy" id="2840793"/>
    <lineage>
        <taxon>Bacteria</taxon>
        <taxon>Bacillati</taxon>
        <taxon>Bacillota</taxon>
        <taxon>Bacillota incertae sedis</taxon>
        <taxon>Candidatus Faecenecus</taxon>
    </lineage>
</organism>
<name>A0A9D0YZ96_9FIRM</name>
<gene>
    <name evidence="1" type="ORF">IAC85_03580</name>
</gene>
<sequence length="379" mass="42239">MNKVISSIYIETDTNTLIQTWIEGIGTGTMIPAGESVTFTITISYPGGLTEVPENTQKGLVIRYEFEDYEEETKTTLLETMLTNKGDLTNIEGLQYDESTGRYYYQGSNINNYIEFNNELWRIVSVESDGKIKITKDGVLSSEEMQTLEEQTSFWQQYFSATEVETFLSSHTVPFDIAGRRPFDPNLADSYCDASNSGCNAFSKGTYHVVQKKELIDQYTDLDSLLKLYLETVYYPNIDASSRQYLSPYTLKAGSVSTSDKDIASVIEYENLTTMTGNIGLLNISDYMLASADSNCDNKFDNSSCGLNNYLGVEGEEFYLMNGRSGDSERLYTITTSRSTHKISYDVPTTAMSVRPVVALASGVFGSGLGTEADPYRLD</sequence>
<reference evidence="1" key="2">
    <citation type="journal article" date="2021" name="PeerJ">
        <title>Extensive microbial diversity within the chicken gut microbiome revealed by metagenomics and culture.</title>
        <authorList>
            <person name="Gilroy R."/>
            <person name="Ravi A."/>
            <person name="Getino M."/>
            <person name="Pursley I."/>
            <person name="Horton D.L."/>
            <person name="Alikhan N.F."/>
            <person name="Baker D."/>
            <person name="Gharbi K."/>
            <person name="Hall N."/>
            <person name="Watson M."/>
            <person name="Adriaenssens E.M."/>
            <person name="Foster-Nyarko E."/>
            <person name="Jarju S."/>
            <person name="Secka A."/>
            <person name="Antonio M."/>
            <person name="Oren A."/>
            <person name="Chaudhuri R.R."/>
            <person name="La Ragione R."/>
            <person name="Hildebrand F."/>
            <person name="Pallen M.J."/>
        </authorList>
    </citation>
    <scope>NUCLEOTIDE SEQUENCE</scope>
    <source>
        <strain evidence="1">CHK165-10780</strain>
    </source>
</reference>
<protein>
    <submittedName>
        <fullName evidence="1">Uncharacterized protein</fullName>
    </submittedName>
</protein>
<reference evidence="1" key="1">
    <citation type="submission" date="2020-10" db="EMBL/GenBank/DDBJ databases">
        <authorList>
            <person name="Gilroy R."/>
        </authorList>
    </citation>
    <scope>NUCLEOTIDE SEQUENCE</scope>
    <source>
        <strain evidence="1">CHK165-10780</strain>
    </source>
</reference>
<accession>A0A9D0YZ96</accession>
<comment type="caution">
    <text evidence="1">The sequence shown here is derived from an EMBL/GenBank/DDBJ whole genome shotgun (WGS) entry which is preliminary data.</text>
</comment>
<proteinExistence type="predicted"/>
<dbReference type="Proteomes" id="UP000886725">
    <property type="component" value="Unassembled WGS sequence"/>
</dbReference>
<dbReference type="AlphaFoldDB" id="A0A9D0YZ96"/>